<accession>A0ABX0YLY2</accession>
<comment type="caution">
    <text evidence="2">The sequence shown here is derived from an EMBL/GenBank/DDBJ whole genome shotgun (WGS) entry which is preliminary data.</text>
</comment>
<organism evidence="2 3">
    <name type="scientific">Pseudomonas quercus</name>
    <dbReference type="NCBI Taxonomy" id="2722792"/>
    <lineage>
        <taxon>Bacteria</taxon>
        <taxon>Pseudomonadati</taxon>
        <taxon>Pseudomonadota</taxon>
        <taxon>Gammaproteobacteria</taxon>
        <taxon>Pseudomonadales</taxon>
        <taxon>Pseudomonadaceae</taxon>
        <taxon>Pseudomonas</taxon>
    </lineage>
</organism>
<feature type="compositionally biased region" description="Basic residues" evidence="1">
    <location>
        <begin position="97"/>
        <end position="107"/>
    </location>
</feature>
<dbReference type="RefSeq" id="WP_168085727.1">
    <property type="nucleotide sequence ID" value="NZ_JAAVJI010000016.1"/>
</dbReference>
<protein>
    <recommendedName>
        <fullName evidence="4">DUF4124 domain-containing protein</fullName>
    </recommendedName>
</protein>
<evidence type="ECO:0000256" key="1">
    <source>
        <dbReference type="SAM" id="MobiDB-lite"/>
    </source>
</evidence>
<keyword evidence="3" id="KW-1185">Reference proteome</keyword>
<evidence type="ECO:0008006" key="4">
    <source>
        <dbReference type="Google" id="ProtNLM"/>
    </source>
</evidence>
<proteinExistence type="predicted"/>
<dbReference type="Proteomes" id="UP000746535">
    <property type="component" value="Unassembled WGS sequence"/>
</dbReference>
<evidence type="ECO:0000313" key="3">
    <source>
        <dbReference type="Proteomes" id="UP000746535"/>
    </source>
</evidence>
<dbReference type="EMBL" id="JAAVJI010000016">
    <property type="protein sequence ID" value="NJP03157.1"/>
    <property type="molecule type" value="Genomic_DNA"/>
</dbReference>
<name>A0ABX0YLY2_9PSED</name>
<evidence type="ECO:0000313" key="2">
    <source>
        <dbReference type="EMBL" id="NJP03157.1"/>
    </source>
</evidence>
<feature type="region of interest" description="Disordered" evidence="1">
    <location>
        <begin position="35"/>
        <end position="117"/>
    </location>
</feature>
<reference evidence="2 3" key="1">
    <citation type="submission" date="2020-03" db="EMBL/GenBank/DDBJ databases">
        <authorList>
            <person name="Wang L."/>
            <person name="He N."/>
            <person name="Li Y."/>
            <person name="Fang Y."/>
            <person name="Zhang F."/>
        </authorList>
    </citation>
    <scope>NUCLEOTIDE SEQUENCE [LARGE SCALE GENOMIC DNA]</scope>
    <source>
        <strain evidence="3">hsmgli-8</strain>
    </source>
</reference>
<sequence>MGIRSTGIGWLTLALVVQQAQAKVTVQRCTHEQGVPTFTQGACPGGQPGQPYRVWNAPPGSVLPPQPTKRAKPRKPSQPAVTPARPEPQVKAIKPAKAPKARKRKPAKYTPWKSVKR</sequence>
<gene>
    <name evidence="2" type="ORF">HBH25_20140</name>
</gene>